<keyword evidence="3" id="KW-1185">Reference proteome</keyword>
<gene>
    <name evidence="2" type="ORF">GMBLW1_18590</name>
</gene>
<dbReference type="AlphaFoldDB" id="A0A6C2YLB6"/>
<accession>A0A6C2YLB6</accession>
<sequence>MDIQWILGMPGRTYSHVVSQYGTVGLIVMGIAAFGLLALLYIAFDRRR</sequence>
<evidence type="ECO:0000256" key="1">
    <source>
        <dbReference type="SAM" id="Phobius"/>
    </source>
</evidence>
<keyword evidence="1" id="KW-0812">Transmembrane</keyword>
<feature type="transmembrane region" description="Helical" evidence="1">
    <location>
        <begin position="20"/>
        <end position="44"/>
    </location>
</feature>
<dbReference type="InParanoid" id="A0A6C2YLB6"/>
<name>A0A6C2YLB6_9BACT</name>
<dbReference type="Proteomes" id="UP000464378">
    <property type="component" value="Chromosome"/>
</dbReference>
<proteinExistence type="predicted"/>
<organism evidence="2">
    <name type="scientific">Tuwongella immobilis</name>
    <dbReference type="NCBI Taxonomy" id="692036"/>
    <lineage>
        <taxon>Bacteria</taxon>
        <taxon>Pseudomonadati</taxon>
        <taxon>Planctomycetota</taxon>
        <taxon>Planctomycetia</taxon>
        <taxon>Gemmatales</taxon>
        <taxon>Gemmataceae</taxon>
        <taxon>Tuwongella</taxon>
    </lineage>
</organism>
<evidence type="ECO:0000313" key="2">
    <source>
        <dbReference type="EMBL" id="VIP02101.1"/>
    </source>
</evidence>
<dbReference type="KEGG" id="tim:GMBLW1_18590"/>
<keyword evidence="1" id="KW-1133">Transmembrane helix</keyword>
<reference evidence="2" key="1">
    <citation type="submission" date="2019-04" db="EMBL/GenBank/DDBJ databases">
        <authorList>
            <consortium name="Science for Life Laboratories"/>
        </authorList>
    </citation>
    <scope>NUCLEOTIDE SEQUENCE</scope>
    <source>
        <strain evidence="2">MBLW1</strain>
    </source>
</reference>
<dbReference type="RefSeq" id="WP_162657309.1">
    <property type="nucleotide sequence ID" value="NZ_LR593887.1"/>
</dbReference>
<keyword evidence="1" id="KW-0472">Membrane</keyword>
<dbReference type="EMBL" id="LR586016">
    <property type="protein sequence ID" value="VIP02101.1"/>
    <property type="molecule type" value="Genomic_DNA"/>
</dbReference>
<protein>
    <submittedName>
        <fullName evidence="2">Uncharacterized protein</fullName>
    </submittedName>
</protein>
<evidence type="ECO:0000313" key="3">
    <source>
        <dbReference type="Proteomes" id="UP000464378"/>
    </source>
</evidence>
<dbReference type="EMBL" id="LR593887">
    <property type="protein sequence ID" value="VTS00389.1"/>
    <property type="molecule type" value="Genomic_DNA"/>
</dbReference>